<evidence type="ECO:0000313" key="3">
    <source>
        <dbReference type="Proteomes" id="UP001216390"/>
    </source>
</evidence>
<accession>A0AAE9Y542</accession>
<protein>
    <submittedName>
        <fullName evidence="2">Alpha/beta fold hydrolase</fullName>
    </submittedName>
</protein>
<dbReference type="AlphaFoldDB" id="A0AAE9Y542"/>
<gene>
    <name evidence="2" type="ORF">PO878_20270</name>
</gene>
<dbReference type="SUPFAM" id="SSF53474">
    <property type="entry name" value="alpha/beta-Hydrolases"/>
    <property type="match status" value="1"/>
</dbReference>
<evidence type="ECO:0000259" key="1">
    <source>
        <dbReference type="Pfam" id="PF12697"/>
    </source>
</evidence>
<sequence length="218" mass="22119">MTATVTLTHNRVALALHHLRDGSDPAVRPLLAVHGLGERTPEAAPAWLDPWPGPVWGLDLTGHGASDPSVGGGYTAEILLADVDTALRHLGPSTLVGRGLGAYVALLAAGARADLVRGAILLDGPGLAGGGPFPGSPMMLAGVRLPPGPPDPYALVELTRDVRPPDYAASFVHQAVHLSGLDTPLTVSTVVRPPWLAAVAGAPGVAEAPLAEALAAYA</sequence>
<name>A0AAE9Y542_9ACTN</name>
<proteinExistence type="predicted"/>
<dbReference type="RefSeq" id="WP_272736352.1">
    <property type="nucleotide sequence ID" value="NZ_CP116942.1"/>
</dbReference>
<dbReference type="KEGG" id="ima:PO878_20270"/>
<dbReference type="EMBL" id="CP116942">
    <property type="protein sequence ID" value="WCO66830.1"/>
    <property type="molecule type" value="Genomic_DNA"/>
</dbReference>
<organism evidence="2 3">
    <name type="scientific">Iamia majanohamensis</name>
    <dbReference type="NCBI Taxonomy" id="467976"/>
    <lineage>
        <taxon>Bacteria</taxon>
        <taxon>Bacillati</taxon>
        <taxon>Actinomycetota</taxon>
        <taxon>Acidimicrobiia</taxon>
        <taxon>Acidimicrobiales</taxon>
        <taxon>Iamiaceae</taxon>
        <taxon>Iamia</taxon>
    </lineage>
</organism>
<reference evidence="2" key="1">
    <citation type="submission" date="2023-01" db="EMBL/GenBank/DDBJ databases">
        <title>The diversity of Class Acidimicrobiia in South China Sea sediment environments and the proposal of Iamia marina sp. nov., a novel species of the genus Iamia.</title>
        <authorList>
            <person name="He Y."/>
            <person name="Tian X."/>
        </authorList>
    </citation>
    <scope>NUCLEOTIDE SEQUENCE</scope>
    <source>
        <strain evidence="2">DSM 19957</strain>
    </source>
</reference>
<evidence type="ECO:0000313" key="2">
    <source>
        <dbReference type="EMBL" id="WCO66830.1"/>
    </source>
</evidence>
<keyword evidence="3" id="KW-1185">Reference proteome</keyword>
<dbReference type="Pfam" id="PF12697">
    <property type="entry name" value="Abhydrolase_6"/>
    <property type="match status" value="1"/>
</dbReference>
<dbReference type="InterPro" id="IPR029058">
    <property type="entry name" value="AB_hydrolase_fold"/>
</dbReference>
<dbReference type="InterPro" id="IPR000073">
    <property type="entry name" value="AB_hydrolase_1"/>
</dbReference>
<dbReference type="Proteomes" id="UP001216390">
    <property type="component" value="Chromosome"/>
</dbReference>
<keyword evidence="2" id="KW-0378">Hydrolase</keyword>
<feature type="domain" description="AB hydrolase-1" evidence="1">
    <location>
        <begin position="31"/>
        <end position="215"/>
    </location>
</feature>
<dbReference type="Gene3D" id="3.40.50.1820">
    <property type="entry name" value="alpha/beta hydrolase"/>
    <property type="match status" value="1"/>
</dbReference>
<dbReference type="GO" id="GO:0016787">
    <property type="term" value="F:hydrolase activity"/>
    <property type="evidence" value="ECO:0007669"/>
    <property type="project" value="UniProtKB-KW"/>
</dbReference>